<keyword evidence="1" id="KW-0812">Transmembrane</keyword>
<dbReference type="EMBL" id="BDEQ01000001">
    <property type="protein sequence ID" value="GAT94428.1"/>
    <property type="molecule type" value="Genomic_DNA"/>
</dbReference>
<dbReference type="InterPro" id="IPR051577">
    <property type="entry name" value="MRF-like"/>
</dbReference>
<dbReference type="Proteomes" id="UP000078387">
    <property type="component" value="Unassembled WGS sequence"/>
</dbReference>
<dbReference type="PROSITE" id="PS51688">
    <property type="entry name" value="ICA"/>
    <property type="match status" value="1"/>
</dbReference>
<dbReference type="VEuPathDB" id="AmoebaDB:EHI_194560"/>
<reference evidence="3 4" key="1">
    <citation type="submission" date="2016-05" db="EMBL/GenBank/DDBJ databases">
        <title>First whole genome sequencing of Entamoeba histolytica HM1:IMSS-clone-6.</title>
        <authorList>
            <person name="Mukherjee Avik.K."/>
            <person name="Izumyama S."/>
            <person name="Nakada-Tsukui K."/>
            <person name="Nozaki T."/>
        </authorList>
    </citation>
    <scope>NUCLEOTIDE SEQUENCE [LARGE SCALE GENOMIC DNA]</scope>
    <source>
        <strain evidence="3 4">HM1:IMSS clone 6</strain>
    </source>
</reference>
<evidence type="ECO:0000313" key="3">
    <source>
        <dbReference type="EMBL" id="GAT94428.1"/>
    </source>
</evidence>
<sequence length="562" mass="64091">MESDVQRAGTDKRIRFKEYQCTYPGCNEGLKTKYNCLSHIWDIHLRHLSNITESYKNLPDKEQARSLCIPYLRYVPNADGIRKRKPYDLPDTLINKVDFVSQNVQNPQQSPLVQPESSFYARSENGYNIKCIDSSDQSTNQTMFPHIESNIVEPLSVNSQQVQLDTQFGQSSNGIMVTPFTSQLLSLGNDFIRIYSISQNVKRLYVAGEIFAENGFLQRSDKRSKKDIKKISHALDTICKITGKSFKYVNEDRTRFGFIAQELKEVIPEAVKEDEDGRLSIDPLSLLPFIVESLKELQMELKKVIQTETVINLAVAVDNTMKVVNEVKSDNLFSFGPSSFVVPTAVILTFISAIVAIKGTFPFIWIFLVFASICYWASNQFAPNGTFTKQAITMNFILLNIFLVCVSASFLMGTALQLYLGVYVSLMLLLWGCSQTLNTSFLNFFIVSFSFCCLACWVVFMFQPTFSCSVSTPMKQNTKFREYLEYRNWNDVRFELVSDIPWNCFNPHLDVKGKKVKFVQGNKTTNVVVDPDTLSTDKIEVRMVCSTVPYKCNSYTIYQSID</sequence>
<dbReference type="InterPro" id="IPR013087">
    <property type="entry name" value="Znf_C2H2_type"/>
</dbReference>
<feature type="transmembrane region" description="Helical" evidence="1">
    <location>
        <begin position="363"/>
        <end position="382"/>
    </location>
</feature>
<dbReference type="OMA" id="CFPYLRY"/>
<feature type="transmembrane region" description="Helical" evidence="1">
    <location>
        <begin position="441"/>
        <end position="462"/>
    </location>
</feature>
<name>A0A5K1UI23_ENTHI</name>
<dbReference type="PANTHER" id="PTHR13029:SF21">
    <property type="entry name" value="PEPTIDASE S74 DOMAIN-CONTAINING PROTEIN"/>
    <property type="match status" value="1"/>
</dbReference>
<feature type="domain" description="Peptidase S74" evidence="2">
    <location>
        <begin position="220"/>
        <end position="311"/>
    </location>
</feature>
<dbReference type="VEuPathDB" id="AmoebaDB:EHI5A_011830"/>
<keyword evidence="1" id="KW-0472">Membrane</keyword>
<dbReference type="InterPro" id="IPR036388">
    <property type="entry name" value="WH-like_DNA-bd_sf"/>
</dbReference>
<dbReference type="FunFam" id="1.10.10.10:FF:000605">
    <property type="entry name" value="Uncharacterized protein"/>
    <property type="match status" value="1"/>
</dbReference>
<comment type="caution">
    <text evidence="3">The sequence shown here is derived from an EMBL/GenBank/DDBJ whole genome shotgun (WGS) entry which is preliminary data.</text>
</comment>
<dbReference type="AlphaFoldDB" id="A0A5K1UI23"/>
<dbReference type="PANTHER" id="PTHR13029">
    <property type="match status" value="1"/>
</dbReference>
<organism evidence="3 4">
    <name type="scientific">Entamoeba histolytica</name>
    <dbReference type="NCBI Taxonomy" id="5759"/>
    <lineage>
        <taxon>Eukaryota</taxon>
        <taxon>Amoebozoa</taxon>
        <taxon>Evosea</taxon>
        <taxon>Archamoebae</taxon>
        <taxon>Mastigamoebida</taxon>
        <taxon>Entamoebidae</taxon>
        <taxon>Entamoeba</taxon>
    </lineage>
</organism>
<feature type="transmembrane region" description="Helical" evidence="1">
    <location>
        <begin position="332"/>
        <end position="357"/>
    </location>
</feature>
<dbReference type="InterPro" id="IPR030392">
    <property type="entry name" value="S74_ICA"/>
</dbReference>
<protein>
    <recommendedName>
        <fullName evidence="2">Peptidase S74 domain-containing protein</fullName>
    </recommendedName>
</protein>
<feature type="transmembrane region" description="Helical" evidence="1">
    <location>
        <begin position="394"/>
        <end position="412"/>
    </location>
</feature>
<proteinExistence type="predicted"/>
<dbReference type="VEuPathDB" id="AmoebaDB:EHI8A_214340"/>
<gene>
    <name evidence="3" type="ORF">CL6EHI_194560</name>
</gene>
<evidence type="ECO:0000256" key="1">
    <source>
        <dbReference type="SAM" id="Phobius"/>
    </source>
</evidence>
<dbReference type="PROSITE" id="PS00028">
    <property type="entry name" value="ZINC_FINGER_C2H2_1"/>
    <property type="match status" value="1"/>
</dbReference>
<accession>A0A5K1UI23</accession>
<dbReference type="VEuPathDB" id="AmoebaDB:KM1_013310"/>
<evidence type="ECO:0000259" key="2">
    <source>
        <dbReference type="PROSITE" id="PS51688"/>
    </source>
</evidence>
<dbReference type="Gene3D" id="1.10.10.10">
    <property type="entry name" value="Winged helix-like DNA-binding domain superfamily/Winged helix DNA-binding domain"/>
    <property type="match status" value="1"/>
</dbReference>
<evidence type="ECO:0000313" key="4">
    <source>
        <dbReference type="Proteomes" id="UP000078387"/>
    </source>
</evidence>
<dbReference type="VEuPathDB" id="AmoebaDB:EHI7A_184520"/>
<dbReference type="Pfam" id="PF13884">
    <property type="entry name" value="Peptidase_S74"/>
    <property type="match status" value="1"/>
</dbReference>
<keyword evidence="1" id="KW-1133">Transmembrane helix</keyword>